<organism evidence="10 11">
    <name type="scientific">Chryseobacterium paridis</name>
    <dbReference type="NCBI Taxonomy" id="2800328"/>
    <lineage>
        <taxon>Bacteria</taxon>
        <taxon>Pseudomonadati</taxon>
        <taxon>Bacteroidota</taxon>
        <taxon>Flavobacteriia</taxon>
        <taxon>Flavobacteriales</taxon>
        <taxon>Weeksellaceae</taxon>
        <taxon>Chryseobacterium group</taxon>
        <taxon>Chryseobacterium</taxon>
    </lineage>
</organism>
<feature type="transmembrane region" description="Helical" evidence="8">
    <location>
        <begin position="131"/>
        <end position="152"/>
    </location>
</feature>
<feature type="transmembrane region" description="Helical" evidence="8">
    <location>
        <begin position="223"/>
        <end position="240"/>
    </location>
</feature>
<keyword evidence="5 8" id="KW-0812">Transmembrane</keyword>
<feature type="transmembrane region" description="Helical" evidence="8">
    <location>
        <begin position="71"/>
        <end position="91"/>
    </location>
</feature>
<keyword evidence="4" id="KW-1003">Cell membrane</keyword>
<evidence type="ECO:0000256" key="3">
    <source>
        <dbReference type="ARBA" id="ARBA00022448"/>
    </source>
</evidence>
<keyword evidence="3" id="KW-0813">Transport</keyword>
<feature type="transmembrane region" description="Helical" evidence="8">
    <location>
        <begin position="192"/>
        <end position="211"/>
    </location>
</feature>
<dbReference type="NCBIfam" id="TIGR00711">
    <property type="entry name" value="efflux_EmrB"/>
    <property type="match status" value="1"/>
</dbReference>
<dbReference type="Gene3D" id="1.20.1250.20">
    <property type="entry name" value="MFS general substrate transporter like domains"/>
    <property type="match status" value="1"/>
</dbReference>
<name>A0ABS1FWK0_9FLAO</name>
<evidence type="ECO:0000313" key="10">
    <source>
        <dbReference type="EMBL" id="MBK1896628.1"/>
    </source>
</evidence>
<feature type="transmembrane region" description="Helical" evidence="8">
    <location>
        <begin position="261"/>
        <end position="283"/>
    </location>
</feature>
<dbReference type="PANTHER" id="PTHR42718:SF9">
    <property type="entry name" value="MAJOR FACILITATOR SUPERFAMILY MULTIDRUG TRANSPORTER MFSC"/>
    <property type="match status" value="1"/>
</dbReference>
<proteinExistence type="inferred from homology"/>
<comment type="caution">
    <text evidence="10">The sequence shown here is derived from an EMBL/GenBank/DDBJ whole genome shotgun (WGS) entry which is preliminary data.</text>
</comment>
<dbReference type="InterPro" id="IPR004638">
    <property type="entry name" value="EmrB-like"/>
</dbReference>
<feature type="transmembrane region" description="Helical" evidence="8">
    <location>
        <begin position="399"/>
        <end position="417"/>
    </location>
</feature>
<dbReference type="Pfam" id="PF07690">
    <property type="entry name" value="MFS_1"/>
    <property type="match status" value="1"/>
</dbReference>
<keyword evidence="7 8" id="KW-0472">Membrane</keyword>
<keyword evidence="11" id="KW-1185">Reference proteome</keyword>
<evidence type="ECO:0000256" key="4">
    <source>
        <dbReference type="ARBA" id="ARBA00022475"/>
    </source>
</evidence>
<reference evidence="11" key="1">
    <citation type="submission" date="2021-01" db="EMBL/GenBank/DDBJ databases">
        <title>Genome public.</title>
        <authorList>
            <person name="Liu C."/>
            <person name="Sun Q."/>
        </authorList>
    </citation>
    <scope>NUCLEOTIDE SEQUENCE [LARGE SCALE GENOMIC DNA]</scope>
    <source>
        <strain evidence="11">YIM B02567</strain>
    </source>
</reference>
<gene>
    <name evidence="10" type="ORF">JHL15_12750</name>
</gene>
<dbReference type="Gene3D" id="1.20.1720.10">
    <property type="entry name" value="Multidrug resistance protein D"/>
    <property type="match status" value="1"/>
</dbReference>
<dbReference type="RefSeq" id="WP_200246247.1">
    <property type="nucleotide sequence ID" value="NZ_JAENHK010000010.1"/>
</dbReference>
<dbReference type="InterPro" id="IPR011701">
    <property type="entry name" value="MFS"/>
</dbReference>
<dbReference type="SUPFAM" id="SSF103473">
    <property type="entry name" value="MFS general substrate transporter"/>
    <property type="match status" value="1"/>
</dbReference>
<feature type="transmembrane region" description="Helical" evidence="8">
    <location>
        <begin position="479"/>
        <end position="498"/>
    </location>
</feature>
<evidence type="ECO:0000256" key="6">
    <source>
        <dbReference type="ARBA" id="ARBA00022989"/>
    </source>
</evidence>
<evidence type="ECO:0000256" key="8">
    <source>
        <dbReference type="SAM" id="Phobius"/>
    </source>
</evidence>
<feature type="transmembrane region" description="Helical" evidence="8">
    <location>
        <begin position="42"/>
        <end position="64"/>
    </location>
</feature>
<dbReference type="PROSITE" id="PS50850">
    <property type="entry name" value="MFS"/>
    <property type="match status" value="1"/>
</dbReference>
<dbReference type="PANTHER" id="PTHR42718">
    <property type="entry name" value="MAJOR FACILITATOR SUPERFAMILY MULTIDRUG TRANSPORTER MFSC"/>
    <property type="match status" value="1"/>
</dbReference>
<dbReference type="Proteomes" id="UP000628669">
    <property type="component" value="Unassembled WGS sequence"/>
</dbReference>
<evidence type="ECO:0000256" key="5">
    <source>
        <dbReference type="ARBA" id="ARBA00022692"/>
    </source>
</evidence>
<comment type="similarity">
    <text evidence="2">Belongs to the major facilitator superfamily. EmrB family.</text>
</comment>
<feature type="transmembrane region" description="Helical" evidence="8">
    <location>
        <begin position="359"/>
        <end position="378"/>
    </location>
</feature>
<evidence type="ECO:0000256" key="2">
    <source>
        <dbReference type="ARBA" id="ARBA00008537"/>
    </source>
</evidence>
<comment type="subcellular location">
    <subcellularLocation>
        <location evidence="1">Cell membrane</location>
        <topology evidence="1">Multi-pass membrane protein</topology>
    </subcellularLocation>
</comment>
<dbReference type="EMBL" id="JAENHK010000010">
    <property type="protein sequence ID" value="MBK1896628.1"/>
    <property type="molecule type" value="Genomic_DNA"/>
</dbReference>
<sequence length="513" mass="56383">MKRIILIITVISAAIMELIDTSIVNVALNYMSGNLGATLEDISWVVTAYGIANVIIIPMTSFLVNNLGRRNYYIGSIILFTFCSFMCGNSTNLWELVMFRFLQGIGGGALLSVSAMVVYECFPKEKQNIASALFGIGVFIGPTIGPTLGGFITDNFSWRWIFYINIPLGILAAILCFKLLPESPTRQKVKKIDWLGIILLIIGIGSLQTVLERGETEDWFATRYIIFLTVAAVLSLVLFVHRELTIPHPVVKLSVLKHPSLSISAILTFITGIGMFTSIYLTPVLAQRFLGFNPAQAGLLLLPGSIIAVFALIITGKALQKGVPPALVVLLGFCCFIYFNWSMAQVNLDVSFATISINLIFRALGMALLTVPLASLAVSSLKPEDMPQGTAINNMMRQLGGSFGISIINTYIARRVALHRTDLISNLTPDNRSVMDRLQAYTSVFQSKGSGLPEAQQKAIALMEKIVVKQSFFLSYIDAYMVIGLAFIFVLPLLLFFLKRNKNKKIVIVSADH</sequence>
<feature type="transmembrane region" description="Helical" evidence="8">
    <location>
        <begin position="158"/>
        <end position="180"/>
    </location>
</feature>
<keyword evidence="6 8" id="KW-1133">Transmembrane helix</keyword>
<evidence type="ECO:0000259" key="9">
    <source>
        <dbReference type="PROSITE" id="PS50850"/>
    </source>
</evidence>
<feature type="transmembrane region" description="Helical" evidence="8">
    <location>
        <begin position="295"/>
        <end position="315"/>
    </location>
</feature>
<evidence type="ECO:0000256" key="7">
    <source>
        <dbReference type="ARBA" id="ARBA00023136"/>
    </source>
</evidence>
<dbReference type="InterPro" id="IPR036259">
    <property type="entry name" value="MFS_trans_sf"/>
</dbReference>
<dbReference type="InterPro" id="IPR020846">
    <property type="entry name" value="MFS_dom"/>
</dbReference>
<dbReference type="CDD" id="cd17503">
    <property type="entry name" value="MFS_LmrB_MDR_like"/>
    <property type="match status" value="1"/>
</dbReference>
<protein>
    <submittedName>
        <fullName evidence="10">DHA2 family efflux MFS transporter permease subunit</fullName>
    </submittedName>
</protein>
<evidence type="ECO:0000256" key="1">
    <source>
        <dbReference type="ARBA" id="ARBA00004651"/>
    </source>
</evidence>
<feature type="domain" description="Major facilitator superfamily (MFS) profile" evidence="9">
    <location>
        <begin position="6"/>
        <end position="502"/>
    </location>
</feature>
<evidence type="ECO:0000313" key="11">
    <source>
        <dbReference type="Proteomes" id="UP000628669"/>
    </source>
</evidence>
<feature type="transmembrane region" description="Helical" evidence="8">
    <location>
        <begin position="322"/>
        <end position="339"/>
    </location>
</feature>
<feature type="transmembrane region" description="Helical" evidence="8">
    <location>
        <begin position="97"/>
        <end position="119"/>
    </location>
</feature>
<accession>A0ABS1FWK0</accession>